<keyword evidence="3" id="KW-1185">Reference proteome</keyword>
<sequence length="536" mass="60881">MLLKPFRFLNYPLIHFVVISFALLGGLYLLLGWSSFSEDDAHILEVAARYGWFEVYYKPEIYQQLSAAHYTPVALSIYKFLWIFTGLNPSSFLVFQLLCFGVVSALCAQLCFKITKDYWASIFVVVLMFSSEAILTLISRFYTTHYLVGGIFSLIAFLLYFGEWEWEWERERETQWVRLLFVAIALFLSLQSKEVYIISALVLMLYALKKRDLYALGAFVLTVALHIALRWHVIGLSQDGRSGDGYAVEILGVNGAQWGAFFLWYLNAKFLIIVFAVIAMVLDPKKFLSFFAVALLFSLPALGAVHGIIYSDQHADRIFFAFDCALIVAICVVLFNKASEHVKVGVIVCAFFVSLFLQYQAAQKLKAIETKKVDYIITQFVLSELGEGSSLLSLLLPLNFKQGALMNVINLMGERPVFFTLNCLQALNSASTYVLFDSEGNRIELSTLKARCKAMNASLTLHKPVQFNRGVLEWDVNVSPSYSAGILFVERAFSVATTQFSERFVRPRDNEKYQVYATDGTHWWFSETLEVLINSE</sequence>
<protein>
    <recommendedName>
        <fullName evidence="4">Glycosyltransferase RgtA/B/C/D-like domain-containing protein</fullName>
    </recommendedName>
</protein>
<dbReference type="EMBL" id="CP100390">
    <property type="protein sequence ID" value="UZE95129.1"/>
    <property type="molecule type" value="Genomic_DNA"/>
</dbReference>
<feature type="transmembrane region" description="Helical" evidence="1">
    <location>
        <begin position="262"/>
        <end position="282"/>
    </location>
</feature>
<feature type="transmembrane region" description="Helical" evidence="1">
    <location>
        <begin position="317"/>
        <end position="335"/>
    </location>
</feature>
<feature type="transmembrane region" description="Helical" evidence="1">
    <location>
        <begin position="145"/>
        <end position="161"/>
    </location>
</feature>
<feature type="transmembrane region" description="Helical" evidence="1">
    <location>
        <begin position="12"/>
        <end position="31"/>
    </location>
</feature>
<feature type="transmembrane region" description="Helical" evidence="1">
    <location>
        <begin position="213"/>
        <end position="233"/>
    </location>
</feature>
<name>A0ABY6MZ80_9ALTE</name>
<evidence type="ECO:0008006" key="4">
    <source>
        <dbReference type="Google" id="ProtNLM"/>
    </source>
</evidence>
<keyword evidence="1" id="KW-1133">Transmembrane helix</keyword>
<gene>
    <name evidence="2" type="ORF">NKI27_13770</name>
</gene>
<feature type="transmembrane region" description="Helical" evidence="1">
    <location>
        <begin position="67"/>
        <end position="85"/>
    </location>
</feature>
<organism evidence="2 3">
    <name type="scientific">Alkalimarinus alittae</name>
    <dbReference type="NCBI Taxonomy" id="2961619"/>
    <lineage>
        <taxon>Bacteria</taxon>
        <taxon>Pseudomonadati</taxon>
        <taxon>Pseudomonadota</taxon>
        <taxon>Gammaproteobacteria</taxon>
        <taxon>Alteromonadales</taxon>
        <taxon>Alteromonadaceae</taxon>
        <taxon>Alkalimarinus</taxon>
    </lineage>
</organism>
<evidence type="ECO:0000256" key="1">
    <source>
        <dbReference type="SAM" id="Phobius"/>
    </source>
</evidence>
<accession>A0ABY6MZ80</accession>
<evidence type="ECO:0000313" key="3">
    <source>
        <dbReference type="Proteomes" id="UP001163739"/>
    </source>
</evidence>
<keyword evidence="1" id="KW-0812">Transmembrane</keyword>
<dbReference type="Proteomes" id="UP001163739">
    <property type="component" value="Chromosome"/>
</dbReference>
<feature type="transmembrane region" description="Helical" evidence="1">
    <location>
        <begin position="181"/>
        <end position="206"/>
    </location>
</feature>
<evidence type="ECO:0000313" key="2">
    <source>
        <dbReference type="EMBL" id="UZE95129.1"/>
    </source>
</evidence>
<feature type="transmembrane region" description="Helical" evidence="1">
    <location>
        <begin position="118"/>
        <end position="138"/>
    </location>
</feature>
<keyword evidence="1" id="KW-0472">Membrane</keyword>
<dbReference type="RefSeq" id="WP_265046618.1">
    <property type="nucleotide sequence ID" value="NZ_CP100390.1"/>
</dbReference>
<feature type="transmembrane region" description="Helical" evidence="1">
    <location>
        <begin position="342"/>
        <end position="361"/>
    </location>
</feature>
<feature type="transmembrane region" description="Helical" evidence="1">
    <location>
        <begin position="289"/>
        <end position="311"/>
    </location>
</feature>
<feature type="transmembrane region" description="Helical" evidence="1">
    <location>
        <begin position="92"/>
        <end position="112"/>
    </location>
</feature>
<reference evidence="2" key="1">
    <citation type="submission" date="2022-06" db="EMBL/GenBank/DDBJ databases">
        <title>Alkalimarinus sp. nov., isolated from gut of a Alitta virens.</title>
        <authorList>
            <person name="Yang A.I."/>
            <person name="Shin N.-R."/>
        </authorList>
    </citation>
    <scope>NUCLEOTIDE SEQUENCE</scope>
    <source>
        <strain evidence="2">A2M4</strain>
    </source>
</reference>
<proteinExistence type="predicted"/>